<proteinExistence type="predicted"/>
<organism evidence="1 2">
    <name type="scientific">Fusarium beomiforme</name>
    <dbReference type="NCBI Taxonomy" id="44412"/>
    <lineage>
        <taxon>Eukaryota</taxon>
        <taxon>Fungi</taxon>
        <taxon>Dikarya</taxon>
        <taxon>Ascomycota</taxon>
        <taxon>Pezizomycotina</taxon>
        <taxon>Sordariomycetes</taxon>
        <taxon>Hypocreomycetidae</taxon>
        <taxon>Hypocreales</taxon>
        <taxon>Nectriaceae</taxon>
        <taxon>Fusarium</taxon>
        <taxon>Fusarium burgessii species complex</taxon>
    </lineage>
</organism>
<evidence type="ECO:0000313" key="1">
    <source>
        <dbReference type="EMBL" id="KAF4336517.1"/>
    </source>
</evidence>
<reference evidence="1" key="1">
    <citation type="journal article" date="2017" name="Mycologia">
        <title>Fusarium algeriense, sp. nov., a novel toxigenic crown rot pathogen of durum wheat from Algeria is nested in the Fusarium burgessii species complex.</title>
        <authorList>
            <person name="Laraba I."/>
            <person name="Keddad A."/>
            <person name="Boureghda H."/>
            <person name="Abdallah N."/>
            <person name="Vaughan M.M."/>
            <person name="Proctor R.H."/>
            <person name="Busman M."/>
            <person name="O'Donnell K."/>
        </authorList>
    </citation>
    <scope>NUCLEOTIDE SEQUENCE</scope>
    <source>
        <strain evidence="1">NRRL 25174</strain>
    </source>
</reference>
<comment type="caution">
    <text evidence="1">The sequence shown here is derived from an EMBL/GenBank/DDBJ whole genome shotgun (WGS) entry which is preliminary data.</text>
</comment>
<name>A0A9P5AEL7_9HYPO</name>
<gene>
    <name evidence="1" type="ORF">FBEOM_9620</name>
</gene>
<evidence type="ECO:0000313" key="2">
    <source>
        <dbReference type="Proteomes" id="UP000730481"/>
    </source>
</evidence>
<sequence>MTEASRALRERMVELFDTQMKERGDVRVNGVKFTPDRVEISWIEAQKGARDETESERISRHFRNVLEVAVTYVIGLCEEHEQGAVFPEGTDPQVPVLDPESMLMNYFEGYGTDAVWDTVKSVYSDIRSYPIVSAKDVSTREFA</sequence>
<protein>
    <submittedName>
        <fullName evidence="1">Uncharacterized protein</fullName>
    </submittedName>
</protein>
<reference evidence="1" key="2">
    <citation type="submission" date="2020-02" db="EMBL/GenBank/DDBJ databases">
        <title>Identification and distribution of gene clusters putatively required for synthesis of sphingolipid metabolism inhibitors in phylogenetically diverse species of the filamentous fungus Fusarium.</title>
        <authorList>
            <person name="Kim H.-S."/>
            <person name="Busman M."/>
            <person name="Brown D.W."/>
            <person name="Divon H."/>
            <person name="Uhlig S."/>
            <person name="Proctor R.H."/>
        </authorList>
    </citation>
    <scope>NUCLEOTIDE SEQUENCE</scope>
    <source>
        <strain evidence="1">NRRL 25174</strain>
    </source>
</reference>
<dbReference type="EMBL" id="PVQB02000490">
    <property type="protein sequence ID" value="KAF4336517.1"/>
    <property type="molecule type" value="Genomic_DNA"/>
</dbReference>
<keyword evidence="2" id="KW-1185">Reference proteome</keyword>
<dbReference type="AlphaFoldDB" id="A0A9P5AEL7"/>
<dbReference type="Proteomes" id="UP000730481">
    <property type="component" value="Unassembled WGS sequence"/>
</dbReference>
<accession>A0A9P5AEL7</accession>